<gene>
    <name evidence="3" type="ORF">EZJ43_12640</name>
</gene>
<proteinExistence type="predicted"/>
<dbReference type="InterPro" id="IPR018873">
    <property type="entry name" value="KilA-N_DNA-bd_domain"/>
</dbReference>
<reference evidence="3 4" key="1">
    <citation type="submission" date="2019-02" db="EMBL/GenBank/DDBJ databases">
        <title>Pedobacter sp. nov., a novel speices isolated from soil of pinguins habitat in Antarcitica.</title>
        <authorList>
            <person name="He R.-H."/>
        </authorList>
    </citation>
    <scope>NUCLEOTIDE SEQUENCE [LARGE SCALE GENOMIC DNA]</scope>
    <source>
        <strain evidence="3 4">E01020</strain>
    </source>
</reference>
<keyword evidence="1" id="KW-0175">Coiled coil</keyword>
<name>A0A4R5MIU3_9SPHI</name>
<evidence type="ECO:0000313" key="3">
    <source>
        <dbReference type="EMBL" id="TDG35470.1"/>
    </source>
</evidence>
<dbReference type="AlphaFoldDB" id="A0A4R5MIU3"/>
<comment type="caution">
    <text evidence="3">The sequence shown here is derived from an EMBL/GenBank/DDBJ whole genome shotgun (WGS) entry which is preliminary data.</text>
</comment>
<dbReference type="OrthoDB" id="9816206at2"/>
<evidence type="ECO:0000313" key="4">
    <source>
        <dbReference type="Proteomes" id="UP000295668"/>
    </source>
</evidence>
<dbReference type="RefSeq" id="WP_133263085.1">
    <property type="nucleotide sequence ID" value="NZ_SJCY01000009.1"/>
</dbReference>
<protein>
    <submittedName>
        <fullName evidence="3">ORF6N domain-containing protein</fullName>
    </submittedName>
</protein>
<dbReference type="EMBL" id="SJCY01000009">
    <property type="protein sequence ID" value="TDG35470.1"/>
    <property type="molecule type" value="Genomic_DNA"/>
</dbReference>
<keyword evidence="4" id="KW-1185">Reference proteome</keyword>
<accession>A0A4R5MIU3</accession>
<feature type="coiled-coil region" evidence="1">
    <location>
        <begin position="142"/>
        <end position="169"/>
    </location>
</feature>
<sequence length="189" mass="22106">MQIIQSVESKIYTIRGERVMLDFDLAQLYEVETKVLNQAVKRNIKRFPDDFMFRLSLAEWESMRSQIVTAYEEIGSSSQIVMISQSKRNTLITPFAFTEQGVAMLSGILKSDKAVNMNIAIMRAFVAVRRIFLQPHDDNERLKEIKERIEEHDIQLNQLYDAMDNLLDEKIAQKKWETREKIGFKIGKK</sequence>
<dbReference type="Proteomes" id="UP000295668">
    <property type="component" value="Unassembled WGS sequence"/>
</dbReference>
<evidence type="ECO:0000256" key="1">
    <source>
        <dbReference type="SAM" id="Coils"/>
    </source>
</evidence>
<feature type="domain" description="KilA-N DNA-binding" evidence="2">
    <location>
        <begin position="9"/>
        <end position="108"/>
    </location>
</feature>
<evidence type="ECO:0000259" key="2">
    <source>
        <dbReference type="Pfam" id="PF10543"/>
    </source>
</evidence>
<organism evidence="3 4">
    <name type="scientific">Pedobacter changchengzhani</name>
    <dbReference type="NCBI Taxonomy" id="2529274"/>
    <lineage>
        <taxon>Bacteria</taxon>
        <taxon>Pseudomonadati</taxon>
        <taxon>Bacteroidota</taxon>
        <taxon>Sphingobacteriia</taxon>
        <taxon>Sphingobacteriales</taxon>
        <taxon>Sphingobacteriaceae</taxon>
        <taxon>Pedobacter</taxon>
    </lineage>
</organism>
<dbReference type="Pfam" id="PF10543">
    <property type="entry name" value="ORF6N"/>
    <property type="match status" value="1"/>
</dbReference>